<dbReference type="Proteomes" id="UP000534783">
    <property type="component" value="Unassembled WGS sequence"/>
</dbReference>
<dbReference type="RefSeq" id="WP_168062917.1">
    <property type="nucleotide sequence ID" value="NZ_VTOW01000004.1"/>
</dbReference>
<evidence type="ECO:0000313" key="2">
    <source>
        <dbReference type="EMBL" id="NKE72986.1"/>
    </source>
</evidence>
<feature type="domain" description="PD-(D/E)XK endonuclease-like" evidence="1">
    <location>
        <begin position="22"/>
        <end position="252"/>
    </location>
</feature>
<reference evidence="2 3" key="1">
    <citation type="journal article" date="2020" name="Nature">
        <title>Bacterial chemolithoautotrophy via manganese oxidation.</title>
        <authorList>
            <person name="Yu H."/>
            <person name="Leadbetter J.R."/>
        </authorList>
    </citation>
    <scope>NUCLEOTIDE SEQUENCE [LARGE SCALE GENOMIC DNA]</scope>
    <source>
        <strain evidence="2 3">Mn-1</strain>
    </source>
</reference>
<dbReference type="SUPFAM" id="SSF52980">
    <property type="entry name" value="Restriction endonuclease-like"/>
    <property type="match status" value="1"/>
</dbReference>
<keyword evidence="3" id="KW-1185">Reference proteome</keyword>
<accession>A0A7X6ICM8</accession>
<dbReference type="InterPro" id="IPR011604">
    <property type="entry name" value="PDDEXK-like_dom_sf"/>
</dbReference>
<evidence type="ECO:0000313" key="3">
    <source>
        <dbReference type="Proteomes" id="UP000534783"/>
    </source>
</evidence>
<gene>
    <name evidence="2" type="ORF">MNODULE_19720</name>
</gene>
<dbReference type="Pfam" id="PF12705">
    <property type="entry name" value="PDDEXK_1"/>
    <property type="match status" value="1"/>
</dbReference>
<protein>
    <submittedName>
        <fullName evidence="2">PD-(D/E)XK nuclease family protein</fullName>
    </submittedName>
</protein>
<evidence type="ECO:0000259" key="1">
    <source>
        <dbReference type="Pfam" id="PF12705"/>
    </source>
</evidence>
<dbReference type="InterPro" id="IPR011335">
    <property type="entry name" value="Restrct_endonuc-II-like"/>
</dbReference>
<dbReference type="Gene3D" id="3.90.320.10">
    <property type="match status" value="1"/>
</dbReference>
<dbReference type="EMBL" id="VTOW01000004">
    <property type="protein sequence ID" value="NKE72986.1"/>
    <property type="molecule type" value="Genomic_DNA"/>
</dbReference>
<dbReference type="AlphaFoldDB" id="A0A7X6ICM8"/>
<dbReference type="InterPro" id="IPR038726">
    <property type="entry name" value="PDDEXK_AddAB-type"/>
</dbReference>
<organism evidence="2 3">
    <name type="scientific">Candidatus Manganitrophus noduliformans</name>
    <dbReference type="NCBI Taxonomy" id="2606439"/>
    <lineage>
        <taxon>Bacteria</taxon>
        <taxon>Pseudomonadati</taxon>
        <taxon>Nitrospirota</taxon>
        <taxon>Nitrospiria</taxon>
        <taxon>Candidatus Troglogloeales</taxon>
        <taxon>Candidatus Manganitrophaceae</taxon>
        <taxon>Candidatus Manganitrophus</taxon>
    </lineage>
</organism>
<name>A0A7X6ICM8_9BACT</name>
<sequence length="270" mass="31490">MTVDTILKEREEQVTPKQRAYLSYSRINKYLHCPEQYRLYYVENIRPRIPAASLVFGQIIHKALEHLLRNQGDPVKWFLEAWNAFKEVELRYSQKESWEKLHAIGWSLLEKFQKEELSRLGKISGTEKVFELNITSLPLPLVGVIDLITEMDSKKTVVDFKTAASAYDEHEVILSDQLTTYQLAEPEAEQTALCVLVKTKEPRIEWHLSERKPEMVIEYLEKVHYVAQEIAAGQFYKRPGKWCGYCDYLPICTGDTKKTEDTLMHIEFAS</sequence>
<proteinExistence type="predicted"/>
<comment type="caution">
    <text evidence="2">The sequence shown here is derived from an EMBL/GenBank/DDBJ whole genome shotgun (WGS) entry which is preliminary data.</text>
</comment>